<feature type="compositionally biased region" description="Basic and acidic residues" evidence="1">
    <location>
        <begin position="40"/>
        <end position="57"/>
    </location>
</feature>
<dbReference type="EMBL" id="JAPQKT010000009">
    <property type="protein sequence ID" value="KAJ5221469.1"/>
    <property type="molecule type" value="Genomic_DNA"/>
</dbReference>
<name>A0A9W9NMP8_PENCI</name>
<protein>
    <submittedName>
        <fullName evidence="2">Uncharacterized protein</fullName>
    </submittedName>
</protein>
<proteinExistence type="predicted"/>
<comment type="caution">
    <text evidence="2">The sequence shown here is derived from an EMBL/GenBank/DDBJ whole genome shotgun (WGS) entry which is preliminary data.</text>
</comment>
<dbReference type="GeneID" id="81388428"/>
<evidence type="ECO:0000256" key="1">
    <source>
        <dbReference type="SAM" id="MobiDB-lite"/>
    </source>
</evidence>
<reference evidence="2" key="1">
    <citation type="submission" date="2022-11" db="EMBL/GenBank/DDBJ databases">
        <authorList>
            <person name="Petersen C."/>
        </authorList>
    </citation>
    <scope>NUCLEOTIDE SEQUENCE</scope>
    <source>
        <strain evidence="2">IBT 23319</strain>
    </source>
</reference>
<dbReference type="RefSeq" id="XP_056496392.1">
    <property type="nucleotide sequence ID" value="XM_056649261.1"/>
</dbReference>
<accession>A0A9W9NMP8</accession>
<sequence length="77" mass="8444">MAGAGSLQRSPGGPTPKTDVQLAKDAWKYVRGHIQKHRDQKTTEADLHKTRSQESDMSKANTIVASPDDQSARKAEK</sequence>
<dbReference type="Proteomes" id="UP001147733">
    <property type="component" value="Unassembled WGS sequence"/>
</dbReference>
<organism evidence="2 3">
    <name type="scientific">Penicillium citrinum</name>
    <dbReference type="NCBI Taxonomy" id="5077"/>
    <lineage>
        <taxon>Eukaryota</taxon>
        <taxon>Fungi</taxon>
        <taxon>Dikarya</taxon>
        <taxon>Ascomycota</taxon>
        <taxon>Pezizomycotina</taxon>
        <taxon>Eurotiomycetes</taxon>
        <taxon>Eurotiomycetidae</taxon>
        <taxon>Eurotiales</taxon>
        <taxon>Aspergillaceae</taxon>
        <taxon>Penicillium</taxon>
    </lineage>
</organism>
<feature type="compositionally biased region" description="Basic residues" evidence="1">
    <location>
        <begin position="30"/>
        <end position="39"/>
    </location>
</feature>
<reference evidence="2" key="2">
    <citation type="journal article" date="2023" name="IMA Fungus">
        <title>Comparative genomic study of the Penicillium genus elucidates a diverse pangenome and 15 lateral gene transfer events.</title>
        <authorList>
            <person name="Petersen C."/>
            <person name="Sorensen T."/>
            <person name="Nielsen M.R."/>
            <person name="Sondergaard T.E."/>
            <person name="Sorensen J.L."/>
            <person name="Fitzpatrick D.A."/>
            <person name="Frisvad J.C."/>
            <person name="Nielsen K.L."/>
        </authorList>
    </citation>
    <scope>NUCLEOTIDE SEQUENCE</scope>
    <source>
        <strain evidence="2">IBT 23319</strain>
    </source>
</reference>
<feature type="region of interest" description="Disordered" evidence="1">
    <location>
        <begin position="1"/>
        <end position="77"/>
    </location>
</feature>
<keyword evidence="3" id="KW-1185">Reference proteome</keyword>
<evidence type="ECO:0000313" key="2">
    <source>
        <dbReference type="EMBL" id="KAJ5221469.1"/>
    </source>
</evidence>
<gene>
    <name evidence="2" type="ORF">N7469_010356</name>
</gene>
<dbReference type="AlphaFoldDB" id="A0A9W9NMP8"/>
<evidence type="ECO:0000313" key="3">
    <source>
        <dbReference type="Proteomes" id="UP001147733"/>
    </source>
</evidence>
<dbReference type="OrthoDB" id="4303010at2759"/>